<dbReference type="PANTHER" id="PTHR14187:SF5">
    <property type="entry name" value="HEAT SHOCK 70 KDA PROTEIN 12A"/>
    <property type="match status" value="1"/>
</dbReference>
<accession>A0A2A9NEB0</accession>
<dbReference type="InterPro" id="IPR043129">
    <property type="entry name" value="ATPase_NBD"/>
</dbReference>
<dbReference type="EMBL" id="KZ302257">
    <property type="protein sequence ID" value="PFH45983.1"/>
    <property type="molecule type" value="Genomic_DNA"/>
</dbReference>
<protein>
    <recommendedName>
        <fullName evidence="3">Actin-like ATPase domain-containing protein</fullName>
    </recommendedName>
</protein>
<name>A0A2A9NEB0_9AGAR</name>
<evidence type="ECO:0000313" key="2">
    <source>
        <dbReference type="Proteomes" id="UP000242287"/>
    </source>
</evidence>
<dbReference type="PANTHER" id="PTHR14187">
    <property type="entry name" value="ALPHA KINASE/ELONGATION FACTOR 2 KINASE"/>
    <property type="match status" value="1"/>
</dbReference>
<dbReference type="OrthoDB" id="2963168at2759"/>
<sequence>MSVSLADLVVSPAVPVPLIASDPIEEGKMCIAIDFGSTFSGVAYGSARIAGGRIQQILNWPGASGPMSKVPTCLLYDELGRVLAWGLEAESAGLIKNTFRREWFKYLDPQVLRDELLVESHLPSERSPVDLITDFLGCLWESAKEQIMREVGGVEDIDSASVFLTVPATWDANSRDIMREAAIAAALVRNAHASDHTWRDRLQIITESEAAVVHCAFLENMHHLEPLQNFLIVDAGGATCEVVVYKIIKQMDNLEIAEVSAHSANCGSLFLDFRFRELLKLLANHPTHLDSASLSHLIRSFSENDKLKYSGLPDDITDNIFHFTCSNVDGPDDPSIGLIDGQLCIPGSLLREKVFDPVISQVLSLIEDQIKRADQTIHALLLVGGFAESQYLKHCIEVQFGSRIKIITKPPDADSAILHGAVQYGLANRQLVSAVIAPCSYIIKVQLPAEAEDWQKRPAYIRINEAGAPICDNRLQYLITKGAIFRKGLLLVHTYMRVLDSSFITTLFTSNSEKVMRYTDEGDMTELCKWTVALSSLPAFKLQQNISKSGGFYTDFELGLELDGNKVQGILLQNNQEWERSVL</sequence>
<dbReference type="AlphaFoldDB" id="A0A2A9NEB0"/>
<dbReference type="Proteomes" id="UP000242287">
    <property type="component" value="Unassembled WGS sequence"/>
</dbReference>
<evidence type="ECO:0008006" key="3">
    <source>
        <dbReference type="Google" id="ProtNLM"/>
    </source>
</evidence>
<proteinExistence type="predicted"/>
<dbReference type="STRING" id="703135.A0A2A9NEB0"/>
<dbReference type="SUPFAM" id="SSF53067">
    <property type="entry name" value="Actin-like ATPase domain"/>
    <property type="match status" value="2"/>
</dbReference>
<gene>
    <name evidence="1" type="ORF">AMATHDRAFT_157088</name>
</gene>
<dbReference type="Gene3D" id="3.30.420.40">
    <property type="match status" value="1"/>
</dbReference>
<keyword evidence="2" id="KW-1185">Reference proteome</keyword>
<reference evidence="1 2" key="1">
    <citation type="submission" date="2014-02" db="EMBL/GenBank/DDBJ databases">
        <title>Transposable element dynamics among asymbiotic and ectomycorrhizal Amanita fungi.</title>
        <authorList>
            <consortium name="DOE Joint Genome Institute"/>
            <person name="Hess J."/>
            <person name="Skrede I."/>
            <person name="Wolfe B."/>
            <person name="LaButti K."/>
            <person name="Ohm R.A."/>
            <person name="Grigoriev I.V."/>
            <person name="Pringle A."/>
        </authorList>
    </citation>
    <scope>NUCLEOTIDE SEQUENCE [LARGE SCALE GENOMIC DNA]</scope>
    <source>
        <strain evidence="1 2">SKay4041</strain>
    </source>
</reference>
<organism evidence="1 2">
    <name type="scientific">Amanita thiersii Skay4041</name>
    <dbReference type="NCBI Taxonomy" id="703135"/>
    <lineage>
        <taxon>Eukaryota</taxon>
        <taxon>Fungi</taxon>
        <taxon>Dikarya</taxon>
        <taxon>Basidiomycota</taxon>
        <taxon>Agaricomycotina</taxon>
        <taxon>Agaricomycetes</taxon>
        <taxon>Agaricomycetidae</taxon>
        <taxon>Agaricales</taxon>
        <taxon>Pluteineae</taxon>
        <taxon>Amanitaceae</taxon>
        <taxon>Amanita</taxon>
    </lineage>
</organism>
<evidence type="ECO:0000313" key="1">
    <source>
        <dbReference type="EMBL" id="PFH45983.1"/>
    </source>
</evidence>